<protein>
    <recommendedName>
        <fullName evidence="4">Peptide methionine sulfoxide reductase MsrA</fullName>
        <shortName evidence="4">Protein-methionine-S-oxide reductase</shortName>
        <ecNumber evidence="4">1.8.4.11</ecNumber>
    </recommendedName>
    <alternativeName>
        <fullName evidence="4">Peptide-methionine (S)-S-oxide reductase</fullName>
        <shortName evidence="4">Peptide Met(O) reductase</shortName>
    </alternativeName>
</protein>
<dbReference type="Gene3D" id="3.30.1060.10">
    <property type="entry name" value="Peptide methionine sulphoxide reductase MsrA"/>
    <property type="match status" value="1"/>
</dbReference>
<dbReference type="EMBL" id="BAABLF010000006">
    <property type="protein sequence ID" value="GAA5189367.1"/>
    <property type="molecule type" value="Genomic_DNA"/>
</dbReference>
<comment type="function">
    <text evidence="4">Has an important function as a repair enzyme for proteins that have been inactivated by oxidation. Catalyzes the reversible oxidation-reduction of methionine sulfoxide in proteins to methionine.</text>
</comment>
<dbReference type="HAMAP" id="MF_01401">
    <property type="entry name" value="MsrA"/>
    <property type="match status" value="1"/>
</dbReference>
<proteinExistence type="inferred from homology"/>
<feature type="domain" description="Peptide methionine sulphoxide reductase MsrA" evidence="5">
    <location>
        <begin position="4"/>
        <end position="156"/>
    </location>
</feature>
<feature type="active site" evidence="4">
    <location>
        <position position="10"/>
    </location>
</feature>
<evidence type="ECO:0000256" key="4">
    <source>
        <dbReference type="HAMAP-Rule" id="MF_01401"/>
    </source>
</evidence>
<dbReference type="InterPro" id="IPR002569">
    <property type="entry name" value="Met_Sox_Rdtase_MsrA_dom"/>
</dbReference>
<reference evidence="7" key="1">
    <citation type="journal article" date="2019" name="Int. J. Syst. Evol. Microbiol.">
        <title>The Global Catalogue of Microorganisms (GCM) 10K type strain sequencing project: providing services to taxonomists for standard genome sequencing and annotation.</title>
        <authorList>
            <consortium name="The Broad Institute Genomics Platform"/>
            <consortium name="The Broad Institute Genome Sequencing Center for Infectious Disease"/>
            <person name="Wu L."/>
            <person name="Ma J."/>
        </authorList>
    </citation>
    <scope>NUCLEOTIDE SEQUENCE [LARGE SCALE GENOMIC DNA]</scope>
    <source>
        <strain evidence="7">JCM 18720</strain>
    </source>
</reference>
<keyword evidence="1 4" id="KW-0560">Oxidoreductase</keyword>
<sequence>MALATLGAGCFWGVEHFLRQIDGVLNTRCGYMGGHLDNPTYQQVKQGSTGHAEVVQIEFDPDRTGFEAILEVFWQYHNPTTRHRQGDDLGSQYRSVIFYHDASQREVAEQSKASQQAHGYWRDKPIVTEIAPAQPFWRAEEYHQNYLEKNDQPSCHLPFY</sequence>
<keyword evidence="7" id="KW-1185">Reference proteome</keyword>
<evidence type="ECO:0000313" key="6">
    <source>
        <dbReference type="EMBL" id="GAA5189367.1"/>
    </source>
</evidence>
<evidence type="ECO:0000256" key="1">
    <source>
        <dbReference type="ARBA" id="ARBA00023002"/>
    </source>
</evidence>
<evidence type="ECO:0000256" key="2">
    <source>
        <dbReference type="ARBA" id="ARBA00047806"/>
    </source>
</evidence>
<comment type="catalytic activity">
    <reaction evidence="3 4">
        <text>[thioredoxin]-disulfide + L-methionine + H2O = L-methionine (S)-S-oxide + [thioredoxin]-dithiol</text>
        <dbReference type="Rhea" id="RHEA:19993"/>
        <dbReference type="Rhea" id="RHEA-COMP:10698"/>
        <dbReference type="Rhea" id="RHEA-COMP:10700"/>
        <dbReference type="ChEBI" id="CHEBI:15377"/>
        <dbReference type="ChEBI" id="CHEBI:29950"/>
        <dbReference type="ChEBI" id="CHEBI:50058"/>
        <dbReference type="ChEBI" id="CHEBI:57844"/>
        <dbReference type="ChEBI" id="CHEBI:58772"/>
        <dbReference type="EC" id="1.8.4.11"/>
    </reaction>
</comment>
<dbReference type="NCBIfam" id="TIGR00401">
    <property type="entry name" value="msrA"/>
    <property type="match status" value="1"/>
</dbReference>
<comment type="catalytic activity">
    <reaction evidence="2 4">
        <text>L-methionyl-[protein] + [thioredoxin]-disulfide + H2O = L-methionyl-(S)-S-oxide-[protein] + [thioredoxin]-dithiol</text>
        <dbReference type="Rhea" id="RHEA:14217"/>
        <dbReference type="Rhea" id="RHEA-COMP:10698"/>
        <dbReference type="Rhea" id="RHEA-COMP:10700"/>
        <dbReference type="Rhea" id="RHEA-COMP:12313"/>
        <dbReference type="Rhea" id="RHEA-COMP:12315"/>
        <dbReference type="ChEBI" id="CHEBI:15377"/>
        <dbReference type="ChEBI" id="CHEBI:16044"/>
        <dbReference type="ChEBI" id="CHEBI:29950"/>
        <dbReference type="ChEBI" id="CHEBI:44120"/>
        <dbReference type="ChEBI" id="CHEBI:50058"/>
        <dbReference type="EC" id="1.8.4.11"/>
    </reaction>
</comment>
<evidence type="ECO:0000259" key="5">
    <source>
        <dbReference type="Pfam" id="PF01625"/>
    </source>
</evidence>
<dbReference type="PANTHER" id="PTHR43774">
    <property type="entry name" value="PEPTIDE METHIONINE SULFOXIDE REDUCTASE"/>
    <property type="match status" value="1"/>
</dbReference>
<dbReference type="EC" id="1.8.4.11" evidence="4"/>
<dbReference type="Pfam" id="PF01625">
    <property type="entry name" value="PMSR"/>
    <property type="match status" value="1"/>
</dbReference>
<dbReference type="PANTHER" id="PTHR43774:SF1">
    <property type="entry name" value="PEPTIDE METHIONINE SULFOXIDE REDUCTASE MSRA 2"/>
    <property type="match status" value="1"/>
</dbReference>
<accession>A0ABP9S0N0</accession>
<organism evidence="6 7">
    <name type="scientific">Ferrimonas gelatinilytica</name>
    <dbReference type="NCBI Taxonomy" id="1255257"/>
    <lineage>
        <taxon>Bacteria</taxon>
        <taxon>Pseudomonadati</taxon>
        <taxon>Pseudomonadota</taxon>
        <taxon>Gammaproteobacteria</taxon>
        <taxon>Alteromonadales</taxon>
        <taxon>Ferrimonadaceae</taxon>
        <taxon>Ferrimonas</taxon>
    </lineage>
</organism>
<dbReference type="InterPro" id="IPR036509">
    <property type="entry name" value="Met_Sox_Rdtase_MsrA_sf"/>
</dbReference>
<comment type="caution">
    <text evidence="6">The sequence shown here is derived from an EMBL/GenBank/DDBJ whole genome shotgun (WGS) entry which is preliminary data.</text>
</comment>
<evidence type="ECO:0000313" key="7">
    <source>
        <dbReference type="Proteomes" id="UP001501600"/>
    </source>
</evidence>
<gene>
    <name evidence="4 6" type="primary">msrA</name>
    <name evidence="6" type="ORF">GCM10025772_11590</name>
</gene>
<dbReference type="RefSeq" id="WP_345316100.1">
    <property type="nucleotide sequence ID" value="NZ_BAABLF010000006.1"/>
</dbReference>
<dbReference type="Proteomes" id="UP001501600">
    <property type="component" value="Unassembled WGS sequence"/>
</dbReference>
<comment type="similarity">
    <text evidence="4">Belongs to the MsrA Met sulfoxide reductase family.</text>
</comment>
<dbReference type="SUPFAM" id="SSF55068">
    <property type="entry name" value="Peptide methionine sulfoxide reductase"/>
    <property type="match status" value="1"/>
</dbReference>
<name>A0ABP9S0N0_9GAMM</name>
<evidence type="ECO:0000256" key="3">
    <source>
        <dbReference type="ARBA" id="ARBA00048782"/>
    </source>
</evidence>